<evidence type="ECO:0000256" key="6">
    <source>
        <dbReference type="ARBA" id="ARBA00023315"/>
    </source>
</evidence>
<dbReference type="GO" id="GO:0046513">
    <property type="term" value="P:ceramide biosynthetic process"/>
    <property type="evidence" value="ECO:0007669"/>
    <property type="project" value="TreeGrafter"/>
</dbReference>
<dbReference type="Gene3D" id="3.40.640.10">
    <property type="entry name" value="Type I PLP-dependent aspartate aminotransferase-like (Major domain)"/>
    <property type="match status" value="1"/>
</dbReference>
<evidence type="ECO:0000256" key="1">
    <source>
        <dbReference type="ARBA" id="ARBA00001933"/>
    </source>
</evidence>
<dbReference type="InterPro" id="IPR015424">
    <property type="entry name" value="PyrdxlP-dep_Trfase"/>
</dbReference>
<dbReference type="InterPro" id="IPR015421">
    <property type="entry name" value="PyrdxlP-dep_Trfase_major"/>
</dbReference>
<reference evidence="11" key="1">
    <citation type="journal article" date="2018" name="Nat. Microbiol.">
        <title>Leveraging single-cell genomics to expand the fungal tree of life.</title>
        <authorList>
            <person name="Ahrendt S.R."/>
            <person name="Quandt C.A."/>
            <person name="Ciobanu D."/>
            <person name="Clum A."/>
            <person name="Salamov A."/>
            <person name="Andreopoulos B."/>
            <person name="Cheng J.F."/>
            <person name="Woyke T."/>
            <person name="Pelin A."/>
            <person name="Henrissat B."/>
            <person name="Reynolds N.K."/>
            <person name="Benny G.L."/>
            <person name="Smith M.E."/>
            <person name="James T.Y."/>
            <person name="Grigoriev I.V."/>
        </authorList>
    </citation>
    <scope>NUCLEOTIDE SEQUENCE [LARGE SCALE GENOMIC DNA]</scope>
</reference>
<feature type="domain" description="Aminotransferase class I/classII large" evidence="9">
    <location>
        <begin position="164"/>
        <end position="523"/>
    </location>
</feature>
<dbReference type="InterPro" id="IPR050087">
    <property type="entry name" value="AON_synthase_class-II"/>
</dbReference>
<dbReference type="InterPro" id="IPR001917">
    <property type="entry name" value="Aminotrans_II_pyridoxalP_BS"/>
</dbReference>
<evidence type="ECO:0000259" key="9">
    <source>
        <dbReference type="Pfam" id="PF00155"/>
    </source>
</evidence>
<sequence>MEPPTPTPDVSVGSGINDVGGFPLLHRRASVPSPLPSITESKFPYPVNSNPEKYQETPKELEEIPLFTYLTTYLSYGILLLIGKVLDKVGSMVNPKKYAFLLEQDGLAPVVDPIESMYTRRMYYRIRDCFSRPVTGVPGRSIAVMNRTTTDYNKTFQYNGKATTVLNLSSYNYLGFAQAKGSCADAVEDRVSKIGNAFSSPRMDGGTSALHREVEVCTAGFVGTEDAMVVSMGYATNSTTLPALVGKGCLLISDSLNHASLVAGARLSGASIRVFKHNDIGHLESILRRSISQGQPKTGRAWKKVLVVVEGLYSMEGDFCDLPRIVDLKDKYKFYLYLDEAHSVGAMGPSGRGMCDYFGIPPSKIDILMGTFTKSFGAAGGYIAGSRALIQHLRIHSHSSIYAEPVSIPVLQQSLTSLRTIAGLEGGNEGKERLDRLAENTQYFRKRLTDLGFILYGQKDSPIIPLLLFQYGKLASFSRECLALGIAVVVVSYPATPIITARARFCVSASHTREDLDKALDIISEAGDRQRLKLMSS</sequence>
<dbReference type="Pfam" id="PF00155">
    <property type="entry name" value="Aminotran_1_2"/>
    <property type="match status" value="1"/>
</dbReference>
<protein>
    <recommendedName>
        <fullName evidence="3">serine C-palmitoyltransferase</fullName>
        <ecNumber evidence="3">2.3.1.50</ecNumber>
    </recommendedName>
</protein>
<keyword evidence="5 8" id="KW-0663">Pyridoxal phosphate</keyword>
<dbReference type="Proteomes" id="UP000267251">
    <property type="component" value="Unassembled WGS sequence"/>
</dbReference>
<name>A0A4P9Y1K2_9FUNG</name>
<evidence type="ECO:0000313" key="11">
    <source>
        <dbReference type="Proteomes" id="UP000267251"/>
    </source>
</evidence>
<evidence type="ECO:0000313" key="10">
    <source>
        <dbReference type="EMBL" id="RKP12667.1"/>
    </source>
</evidence>
<dbReference type="SUPFAM" id="SSF53383">
    <property type="entry name" value="PLP-dependent transferases"/>
    <property type="match status" value="1"/>
</dbReference>
<evidence type="ECO:0000256" key="5">
    <source>
        <dbReference type="ARBA" id="ARBA00022898"/>
    </source>
</evidence>
<evidence type="ECO:0000256" key="8">
    <source>
        <dbReference type="RuleBase" id="RU003693"/>
    </source>
</evidence>
<dbReference type="GO" id="GO:0030170">
    <property type="term" value="F:pyridoxal phosphate binding"/>
    <property type="evidence" value="ECO:0007669"/>
    <property type="project" value="InterPro"/>
</dbReference>
<dbReference type="EC" id="2.3.1.50" evidence="3"/>
<dbReference type="Gene3D" id="3.90.1150.10">
    <property type="entry name" value="Aspartate Aminotransferase, domain 1"/>
    <property type="match status" value="1"/>
</dbReference>
<dbReference type="GO" id="GO:0046512">
    <property type="term" value="P:sphingosine biosynthetic process"/>
    <property type="evidence" value="ECO:0007669"/>
    <property type="project" value="TreeGrafter"/>
</dbReference>
<proteinExistence type="inferred from homology"/>
<evidence type="ECO:0000256" key="3">
    <source>
        <dbReference type="ARBA" id="ARBA00013220"/>
    </source>
</evidence>
<organism evidence="10 11">
    <name type="scientific">Piptocephalis cylindrospora</name>
    <dbReference type="NCBI Taxonomy" id="1907219"/>
    <lineage>
        <taxon>Eukaryota</taxon>
        <taxon>Fungi</taxon>
        <taxon>Fungi incertae sedis</taxon>
        <taxon>Zoopagomycota</taxon>
        <taxon>Zoopagomycotina</taxon>
        <taxon>Zoopagomycetes</taxon>
        <taxon>Zoopagales</taxon>
        <taxon>Piptocephalidaceae</taxon>
        <taxon>Piptocephalis</taxon>
    </lineage>
</organism>
<dbReference type="EMBL" id="KZ988247">
    <property type="protein sequence ID" value="RKP12667.1"/>
    <property type="molecule type" value="Genomic_DNA"/>
</dbReference>
<dbReference type="CDD" id="cd06454">
    <property type="entry name" value="KBL_like"/>
    <property type="match status" value="1"/>
</dbReference>
<comment type="similarity">
    <text evidence="2 8">Belongs to the class-II pyridoxal-phosphate-dependent aminotransferase family.</text>
</comment>
<dbReference type="GO" id="GO:0016020">
    <property type="term" value="C:membrane"/>
    <property type="evidence" value="ECO:0007669"/>
    <property type="project" value="GOC"/>
</dbReference>
<dbReference type="PANTHER" id="PTHR13693">
    <property type="entry name" value="CLASS II AMINOTRANSFERASE/8-AMINO-7-OXONONANOATE SYNTHASE"/>
    <property type="match status" value="1"/>
</dbReference>
<keyword evidence="4 10" id="KW-0808">Transferase</keyword>
<dbReference type="InterPro" id="IPR004839">
    <property type="entry name" value="Aminotransferase_I/II_large"/>
</dbReference>
<dbReference type="OrthoDB" id="65434at2759"/>
<comment type="catalytic activity">
    <reaction evidence="7">
        <text>L-serine + hexadecanoyl-CoA + H(+) = 3-oxosphinganine + CO2 + CoA</text>
        <dbReference type="Rhea" id="RHEA:14761"/>
        <dbReference type="ChEBI" id="CHEBI:15378"/>
        <dbReference type="ChEBI" id="CHEBI:16526"/>
        <dbReference type="ChEBI" id="CHEBI:33384"/>
        <dbReference type="ChEBI" id="CHEBI:57287"/>
        <dbReference type="ChEBI" id="CHEBI:57379"/>
        <dbReference type="ChEBI" id="CHEBI:58299"/>
        <dbReference type="EC" id="2.3.1.50"/>
    </reaction>
</comment>
<dbReference type="GO" id="GO:0004758">
    <property type="term" value="F:serine C-palmitoyltransferase activity"/>
    <property type="evidence" value="ECO:0007669"/>
    <property type="project" value="UniProtKB-EC"/>
</dbReference>
<accession>A0A4P9Y1K2</accession>
<comment type="cofactor">
    <cofactor evidence="1 8">
        <name>pyridoxal 5'-phosphate</name>
        <dbReference type="ChEBI" id="CHEBI:597326"/>
    </cofactor>
</comment>
<keyword evidence="11" id="KW-1185">Reference proteome</keyword>
<gene>
    <name evidence="10" type="ORF">BJ684DRAFT_11161</name>
</gene>
<evidence type="ECO:0000256" key="4">
    <source>
        <dbReference type="ARBA" id="ARBA00022679"/>
    </source>
</evidence>
<evidence type="ECO:0000256" key="2">
    <source>
        <dbReference type="ARBA" id="ARBA00008392"/>
    </source>
</evidence>
<dbReference type="GO" id="GO:0017059">
    <property type="term" value="C:serine palmitoyltransferase complex"/>
    <property type="evidence" value="ECO:0007669"/>
    <property type="project" value="TreeGrafter"/>
</dbReference>
<dbReference type="InterPro" id="IPR015422">
    <property type="entry name" value="PyrdxlP-dep_Trfase_small"/>
</dbReference>
<dbReference type="PANTHER" id="PTHR13693:SF3">
    <property type="entry name" value="LD36009P"/>
    <property type="match status" value="1"/>
</dbReference>
<keyword evidence="6" id="KW-0012">Acyltransferase</keyword>
<evidence type="ECO:0000256" key="7">
    <source>
        <dbReference type="ARBA" id="ARBA00048528"/>
    </source>
</evidence>
<dbReference type="PROSITE" id="PS00599">
    <property type="entry name" value="AA_TRANSFER_CLASS_2"/>
    <property type="match status" value="1"/>
</dbReference>
<dbReference type="AlphaFoldDB" id="A0A4P9Y1K2"/>
<dbReference type="FunFam" id="3.90.1150.10:FF:000004">
    <property type="entry name" value="2-amino-3-ketobutyrate coenzyme A ligase"/>
    <property type="match status" value="1"/>
</dbReference>